<gene>
    <name evidence="2" type="ORF">WICPIJ_007199</name>
</gene>
<feature type="compositionally biased region" description="Basic residues" evidence="1">
    <location>
        <begin position="449"/>
        <end position="458"/>
    </location>
</feature>
<dbReference type="EMBL" id="JAEUBG010004195">
    <property type="protein sequence ID" value="KAH3681834.1"/>
    <property type="molecule type" value="Genomic_DNA"/>
</dbReference>
<feature type="compositionally biased region" description="Basic and acidic residues" evidence="1">
    <location>
        <begin position="435"/>
        <end position="448"/>
    </location>
</feature>
<sequence length="458" mass="51599">MIIGKYIKYCCQYCSTANTQRSNRCTHVADLLINSRGGEFACSTRTGATLVLVALDPSQQSQQKRHFISNHSNLRIRLKECVLSKDNPYCHTKKQFAFQCSESCTDAVHDQGPILNVFVKQEKFEIVEFVQASTDSPQTNTMCFPFDGIPVNSPDYMAVFNLLLPDSAHDMSAVGISYQYGVLPPTASCDVVATKYAMSLAAAYRQTFNSDNLVSPFYSIDPTINPLGDGSDTGTMTNLQLMFQHLVTADIKVTLYCDGNERQQGTGVLHFYNKDRLMFVKQHMEGLCFCSEFHQHNLNGDMFDESFSRSLYQMEITNEQDSVRSTDFRPPIGQIQYVHEVTTAQETKLAHDYPPHSVDEQMGAELDQTVIVADQQNIKPVHEIKLEDASLFNTLHVQSTESLVQAVPCNDKVTLGSMNGSTNKRGFDELEESDNEHSLFNKQEDPNVRKRTIRQRLN</sequence>
<evidence type="ECO:0000313" key="3">
    <source>
        <dbReference type="Proteomes" id="UP000774326"/>
    </source>
</evidence>
<keyword evidence="3" id="KW-1185">Reference proteome</keyword>
<dbReference type="AlphaFoldDB" id="A0A9P8Q2W3"/>
<evidence type="ECO:0000313" key="2">
    <source>
        <dbReference type="EMBL" id="KAH3681834.1"/>
    </source>
</evidence>
<protein>
    <submittedName>
        <fullName evidence="2">Uncharacterized protein</fullName>
    </submittedName>
</protein>
<comment type="caution">
    <text evidence="2">The sequence shown here is derived from an EMBL/GenBank/DDBJ whole genome shotgun (WGS) entry which is preliminary data.</text>
</comment>
<evidence type="ECO:0000256" key="1">
    <source>
        <dbReference type="SAM" id="MobiDB-lite"/>
    </source>
</evidence>
<organism evidence="2 3">
    <name type="scientific">Wickerhamomyces pijperi</name>
    <name type="common">Yeast</name>
    <name type="synonym">Pichia pijperi</name>
    <dbReference type="NCBI Taxonomy" id="599730"/>
    <lineage>
        <taxon>Eukaryota</taxon>
        <taxon>Fungi</taxon>
        <taxon>Dikarya</taxon>
        <taxon>Ascomycota</taxon>
        <taxon>Saccharomycotina</taxon>
        <taxon>Saccharomycetes</taxon>
        <taxon>Phaffomycetales</taxon>
        <taxon>Wickerhamomycetaceae</taxon>
        <taxon>Wickerhamomyces</taxon>
    </lineage>
</organism>
<accession>A0A9P8Q2W3</accession>
<proteinExistence type="predicted"/>
<reference evidence="2" key="1">
    <citation type="journal article" date="2021" name="Open Biol.">
        <title>Shared evolutionary footprints suggest mitochondrial oxidative damage underlies multiple complex I losses in fungi.</title>
        <authorList>
            <person name="Schikora-Tamarit M.A."/>
            <person name="Marcet-Houben M."/>
            <person name="Nosek J."/>
            <person name="Gabaldon T."/>
        </authorList>
    </citation>
    <scope>NUCLEOTIDE SEQUENCE</scope>
    <source>
        <strain evidence="2">CBS2887</strain>
    </source>
</reference>
<dbReference type="Proteomes" id="UP000774326">
    <property type="component" value="Unassembled WGS sequence"/>
</dbReference>
<name>A0A9P8Q2W3_WICPI</name>
<feature type="region of interest" description="Disordered" evidence="1">
    <location>
        <begin position="416"/>
        <end position="458"/>
    </location>
</feature>
<reference evidence="2" key="2">
    <citation type="submission" date="2021-01" db="EMBL/GenBank/DDBJ databases">
        <authorList>
            <person name="Schikora-Tamarit M.A."/>
        </authorList>
    </citation>
    <scope>NUCLEOTIDE SEQUENCE</scope>
    <source>
        <strain evidence="2">CBS2887</strain>
    </source>
</reference>